<dbReference type="InterPro" id="IPR036249">
    <property type="entry name" value="Thioredoxin-like_sf"/>
</dbReference>
<proteinExistence type="predicted"/>
<organism evidence="1 2">
    <name type="scientific">Flavivirga aquatica</name>
    <dbReference type="NCBI Taxonomy" id="1849968"/>
    <lineage>
        <taxon>Bacteria</taxon>
        <taxon>Pseudomonadati</taxon>
        <taxon>Bacteroidota</taxon>
        <taxon>Flavobacteriia</taxon>
        <taxon>Flavobacteriales</taxon>
        <taxon>Flavobacteriaceae</taxon>
        <taxon>Flavivirga</taxon>
    </lineage>
</organism>
<dbReference type="SUPFAM" id="SSF52833">
    <property type="entry name" value="Thioredoxin-like"/>
    <property type="match status" value="1"/>
</dbReference>
<evidence type="ECO:0008006" key="3">
    <source>
        <dbReference type="Google" id="ProtNLM"/>
    </source>
</evidence>
<protein>
    <recommendedName>
        <fullName evidence="3">Thioredoxin domain-containing protein</fullName>
    </recommendedName>
</protein>
<accession>A0A1E5TBC7</accession>
<sequence length="466" mass="54603">MLILISFFSCKKDSSKNAINYAYIGGEIINPGTNFVVLSKGETILDTIKLDGRNRFLYKIDNLQEGIYKFRHAGEYQMILLEQKDSILFRLNTLDFDGSLVFTGQGDKKNNYLINDFLANEKEEKYIVKLCQLNPIEYQKHIDSLKNVKTKIFETFKEKYETSTLFKKIAQLNIDYSYYSNKEVYPFFRYDKNKADILKSLPDDFYDYRKDINYNDAFLSNYYNYNTFLRHNFSNLSLKRHNVHSNQEAFNRNSLCYNLDRLKLIDSLVTNVTIKNHLLYHFTINYLSNGKSQKKNNAILKSFLNKSNDEDDKKQVTSYTKSLNNLRKGLKLPNVKLVNYNDTEFAINSLINKPTVVSFWSHDYYDHFKDSHNKINELKEKYPEIEFIIINTDGCGLDKSKKMMNSHRFDITNEYQFKSSEKGIAVFAIHPITKAIIIDGNKKIMNSNANIFSVHFENQLLGVINK</sequence>
<evidence type="ECO:0000313" key="1">
    <source>
        <dbReference type="EMBL" id="OEK08684.1"/>
    </source>
</evidence>
<gene>
    <name evidence="1" type="ORF">A8C32_02555</name>
</gene>
<reference evidence="1 2" key="1">
    <citation type="submission" date="2016-05" db="EMBL/GenBank/DDBJ databases">
        <title>Draft Genome Sequence of Algibacter sp. Strain SK-16 Isolated from the Surface Water of Aburatsubo Inlet.</title>
        <authorList>
            <person name="Wong S.-K."/>
            <person name="Yoshizawa S."/>
            <person name="Nakajima Y."/>
            <person name="Ogura Y."/>
            <person name="Tetsuya H."/>
            <person name="Hamasaki K."/>
        </authorList>
    </citation>
    <scope>NUCLEOTIDE SEQUENCE [LARGE SCALE GENOMIC DNA]</scope>
    <source>
        <strain evidence="1 2">SK-16</strain>
    </source>
</reference>
<evidence type="ECO:0000313" key="2">
    <source>
        <dbReference type="Proteomes" id="UP000095713"/>
    </source>
</evidence>
<dbReference type="EMBL" id="MDJD01000034">
    <property type="protein sequence ID" value="OEK08684.1"/>
    <property type="molecule type" value="Genomic_DNA"/>
</dbReference>
<keyword evidence="2" id="KW-1185">Reference proteome</keyword>
<dbReference type="Gene3D" id="3.40.30.10">
    <property type="entry name" value="Glutaredoxin"/>
    <property type="match status" value="1"/>
</dbReference>
<dbReference type="Proteomes" id="UP000095713">
    <property type="component" value="Unassembled WGS sequence"/>
</dbReference>
<dbReference type="AlphaFoldDB" id="A0A1E5TBC7"/>
<name>A0A1E5TBC7_9FLAO</name>
<dbReference type="STRING" id="1849968.A8C32_02555"/>
<comment type="caution">
    <text evidence="1">The sequence shown here is derived from an EMBL/GenBank/DDBJ whole genome shotgun (WGS) entry which is preliminary data.</text>
</comment>